<evidence type="ECO:0000256" key="4">
    <source>
        <dbReference type="ARBA" id="ARBA00022660"/>
    </source>
</evidence>
<protein>
    <submittedName>
        <fullName evidence="12">PQQ-dependent sugar dehydrogenase</fullName>
    </submittedName>
</protein>
<dbReference type="SUPFAM" id="SSF50952">
    <property type="entry name" value="Soluble quinoprotein glucose dehydrogenase"/>
    <property type="match status" value="1"/>
</dbReference>
<evidence type="ECO:0000313" key="12">
    <source>
        <dbReference type="EMBL" id="UYQ71364.1"/>
    </source>
</evidence>
<feature type="chain" id="PRO_5045661714" evidence="10">
    <location>
        <begin position="37"/>
        <end position="632"/>
    </location>
</feature>
<evidence type="ECO:0000313" key="13">
    <source>
        <dbReference type="Proteomes" id="UP001163882"/>
    </source>
</evidence>
<dbReference type="PANTHER" id="PTHR19328:SF13">
    <property type="entry name" value="HIPL1 PROTEIN"/>
    <property type="match status" value="1"/>
</dbReference>
<feature type="domain" description="Cytochrome c" evidence="11">
    <location>
        <begin position="541"/>
        <end position="616"/>
    </location>
</feature>
<evidence type="ECO:0000256" key="9">
    <source>
        <dbReference type="SAM" id="MobiDB-lite"/>
    </source>
</evidence>
<evidence type="ECO:0000256" key="7">
    <source>
        <dbReference type="ARBA" id="ARBA00023004"/>
    </source>
</evidence>
<evidence type="ECO:0000256" key="3">
    <source>
        <dbReference type="ARBA" id="ARBA00022617"/>
    </source>
</evidence>
<dbReference type="InterPro" id="IPR011042">
    <property type="entry name" value="6-blade_b-propeller_TolB-like"/>
</dbReference>
<sequence>MATRHSARGGRTPVAKAFMGGAVAAALMLSTSMVSAQITPVEIESGDNSLFSSRVLTTDLSNPWALRWGPDDMIWVTERTSGEVTRVDPTTGAQQLLLTLDDVYTGPQHEGLLGMALHPELLEGTGNDYVYIGYTINNGTAEEPDPSAQIVRFTYDESLQQLVDPMVLIEGLPAWNDHNAGRVVFGPDDKLYYSIGEQGANFGRNLRRPNLAQALPTQDEVESEDWHTYSGKILRLNLDGSIPEDNPEIEGVKSHILSYGHRNPQGIDFGPDSTLYETEHGPASGDELNIIEPGGNYGWPNVSGYIDDQAYTYINWSEAPEDVDQNADPLPESVPQFAESDFEGDMVDPLAAYWVVENDYPIGEICGYICDPTIAPSSVRYYDAGENGIAEWDNSLLIPTLKHGTLYVQALSEDGTEAEGLPTAWLSTQNRYRDVIVSPDGRTVFIATDAFGSAAQKFGEGLNTSVLHNPGSILMFTYGEEGGGLGLVEGNDHDAAPATDGAAGPAEWEDPNTGNESAPAEGEMGDEAAAGAITSESDVTEVANLGAPKFAANCAMCHGAGGQGGAGAVLAGNENLADASFVANTIVHGFGYMPAFGSQFSDEDIAQIGTYIRNSWGNDFGVLTTEDVQAAR</sequence>
<dbReference type="InterPro" id="IPR008168">
    <property type="entry name" value="Cyt_C_IC"/>
</dbReference>
<keyword evidence="3 8" id="KW-0349">Heme</keyword>
<dbReference type="Gene3D" id="2.120.10.30">
    <property type="entry name" value="TolB, C-terminal domain"/>
    <property type="match status" value="1"/>
</dbReference>
<accession>A0ABY6IPI2</accession>
<keyword evidence="5 8" id="KW-0479">Metal-binding</keyword>
<name>A0ABY6IPI2_9HYPH</name>
<evidence type="ECO:0000256" key="2">
    <source>
        <dbReference type="ARBA" id="ARBA00022448"/>
    </source>
</evidence>
<dbReference type="RefSeq" id="WP_264225016.1">
    <property type="nucleotide sequence ID" value="NZ_CP107716.1"/>
</dbReference>
<evidence type="ECO:0000256" key="8">
    <source>
        <dbReference type="PROSITE-ProRule" id="PRU00433"/>
    </source>
</evidence>
<dbReference type="InterPro" id="IPR036909">
    <property type="entry name" value="Cyt_c-like_dom_sf"/>
</dbReference>
<dbReference type="NCBIfam" id="TIGR03606">
    <property type="entry name" value="non_repeat_PQQ"/>
    <property type="match status" value="1"/>
</dbReference>
<feature type="signal peptide" evidence="10">
    <location>
        <begin position="1"/>
        <end position="36"/>
    </location>
</feature>
<evidence type="ECO:0000259" key="11">
    <source>
        <dbReference type="PROSITE" id="PS51007"/>
    </source>
</evidence>
<keyword evidence="2" id="KW-0813">Transport</keyword>
<comment type="cofactor">
    <cofactor evidence="1">
        <name>heme c</name>
        <dbReference type="ChEBI" id="CHEBI:61717"/>
    </cofactor>
</comment>
<dbReference type="Gene3D" id="1.10.760.10">
    <property type="entry name" value="Cytochrome c-like domain"/>
    <property type="match status" value="1"/>
</dbReference>
<keyword evidence="10" id="KW-0732">Signal</keyword>
<feature type="compositionally biased region" description="Low complexity" evidence="9">
    <location>
        <begin position="496"/>
        <end position="506"/>
    </location>
</feature>
<evidence type="ECO:0000256" key="1">
    <source>
        <dbReference type="ARBA" id="ARBA00001926"/>
    </source>
</evidence>
<dbReference type="SUPFAM" id="SSF46626">
    <property type="entry name" value="Cytochrome c"/>
    <property type="match status" value="1"/>
</dbReference>
<reference evidence="12" key="1">
    <citation type="submission" date="2022-10" db="EMBL/GenBank/DDBJ databases">
        <title>YIM 151497 complete genome.</title>
        <authorList>
            <person name="Chen X."/>
        </authorList>
    </citation>
    <scope>NUCLEOTIDE SEQUENCE</scope>
    <source>
        <strain evidence="12">YIM 151497</strain>
    </source>
</reference>
<dbReference type="Proteomes" id="UP001163882">
    <property type="component" value="Chromosome"/>
</dbReference>
<dbReference type="InterPro" id="IPR011041">
    <property type="entry name" value="Quinoprot_gluc/sorb_DH_b-prop"/>
</dbReference>
<dbReference type="PROSITE" id="PS51007">
    <property type="entry name" value="CYTC"/>
    <property type="match status" value="1"/>
</dbReference>
<dbReference type="InterPro" id="IPR009056">
    <property type="entry name" value="Cyt_c-like_dom"/>
</dbReference>
<dbReference type="Pfam" id="PF07995">
    <property type="entry name" value="GSDH"/>
    <property type="match status" value="2"/>
</dbReference>
<dbReference type="PANTHER" id="PTHR19328">
    <property type="entry name" value="HEDGEHOG-INTERACTING PROTEIN"/>
    <property type="match status" value="1"/>
</dbReference>
<evidence type="ECO:0000256" key="5">
    <source>
        <dbReference type="ARBA" id="ARBA00022723"/>
    </source>
</evidence>
<proteinExistence type="predicted"/>
<keyword evidence="6" id="KW-0249">Electron transport</keyword>
<dbReference type="PRINTS" id="PR00605">
    <property type="entry name" value="CYTCHROMECIC"/>
</dbReference>
<keyword evidence="4" id="KW-0679">Respiratory chain</keyword>
<evidence type="ECO:0000256" key="6">
    <source>
        <dbReference type="ARBA" id="ARBA00022982"/>
    </source>
</evidence>
<evidence type="ECO:0000256" key="10">
    <source>
        <dbReference type="SAM" id="SignalP"/>
    </source>
</evidence>
<gene>
    <name evidence="12" type="ORF">OF122_15100</name>
</gene>
<dbReference type="InterPro" id="IPR012938">
    <property type="entry name" value="Glc/Sorbosone_DH"/>
</dbReference>
<feature type="region of interest" description="Disordered" evidence="9">
    <location>
        <begin position="489"/>
        <end position="523"/>
    </location>
</feature>
<dbReference type="EMBL" id="CP107716">
    <property type="protein sequence ID" value="UYQ71364.1"/>
    <property type="molecule type" value="Genomic_DNA"/>
</dbReference>
<keyword evidence="13" id="KW-1185">Reference proteome</keyword>
<dbReference type="InterPro" id="IPR019893">
    <property type="entry name" value="SndH-like"/>
</dbReference>
<dbReference type="Pfam" id="PF13442">
    <property type="entry name" value="Cytochrome_CBB3"/>
    <property type="match status" value="1"/>
</dbReference>
<keyword evidence="7 8" id="KW-0408">Iron</keyword>
<organism evidence="12 13">
    <name type="scientific">Pelagibacterium flavum</name>
    <dbReference type="NCBI Taxonomy" id="2984530"/>
    <lineage>
        <taxon>Bacteria</taxon>
        <taxon>Pseudomonadati</taxon>
        <taxon>Pseudomonadota</taxon>
        <taxon>Alphaproteobacteria</taxon>
        <taxon>Hyphomicrobiales</taxon>
        <taxon>Devosiaceae</taxon>
        <taxon>Pelagibacterium</taxon>
    </lineage>
</organism>